<dbReference type="PANTHER" id="PTHR10204:SF34">
    <property type="entry name" value="NAD(P)H DEHYDROGENASE [QUINONE] 1 ISOFORM 1"/>
    <property type="match status" value="1"/>
</dbReference>
<protein>
    <submittedName>
        <fullName evidence="4">Putative NADPH-quinone reductase</fullName>
    </submittedName>
</protein>
<organism evidence="4 5">
    <name type="scientific">Streptomyces spectabilis</name>
    <dbReference type="NCBI Taxonomy" id="68270"/>
    <lineage>
        <taxon>Bacteria</taxon>
        <taxon>Bacillati</taxon>
        <taxon>Actinomycetota</taxon>
        <taxon>Actinomycetes</taxon>
        <taxon>Kitasatosporales</taxon>
        <taxon>Streptomycetaceae</taxon>
        <taxon>Streptomyces</taxon>
    </lineage>
</organism>
<evidence type="ECO:0000313" key="4">
    <source>
        <dbReference type="EMBL" id="MBB5107672.1"/>
    </source>
</evidence>
<dbReference type="InterPro" id="IPR051545">
    <property type="entry name" value="NAD(P)H_dehydrogenase_qn"/>
</dbReference>
<keyword evidence="5" id="KW-1185">Reference proteome</keyword>
<dbReference type="GO" id="GO:0005829">
    <property type="term" value="C:cytosol"/>
    <property type="evidence" value="ECO:0007669"/>
    <property type="project" value="TreeGrafter"/>
</dbReference>
<dbReference type="GO" id="GO:0003955">
    <property type="term" value="F:NAD(P)H dehydrogenase (quinone) activity"/>
    <property type="evidence" value="ECO:0007669"/>
    <property type="project" value="TreeGrafter"/>
</dbReference>
<proteinExistence type="inferred from homology"/>
<dbReference type="AlphaFoldDB" id="A0A7W8B071"/>
<dbReference type="NCBIfam" id="NF007280">
    <property type="entry name" value="PRK09739.1"/>
    <property type="match status" value="1"/>
</dbReference>
<dbReference type="Gene3D" id="3.40.50.360">
    <property type="match status" value="1"/>
</dbReference>
<dbReference type="EMBL" id="JACHJD010000014">
    <property type="protein sequence ID" value="MBB5107672.1"/>
    <property type="molecule type" value="Genomic_DNA"/>
</dbReference>
<dbReference type="PANTHER" id="PTHR10204">
    <property type="entry name" value="NAD P H OXIDOREDUCTASE-RELATED"/>
    <property type="match status" value="1"/>
</dbReference>
<dbReference type="InterPro" id="IPR003680">
    <property type="entry name" value="Flavodoxin_fold"/>
</dbReference>
<dbReference type="Proteomes" id="UP000549009">
    <property type="component" value="Unassembled WGS sequence"/>
</dbReference>
<dbReference type="SUPFAM" id="SSF52218">
    <property type="entry name" value="Flavoproteins"/>
    <property type="match status" value="1"/>
</dbReference>
<evidence type="ECO:0000256" key="2">
    <source>
        <dbReference type="ARBA" id="ARBA00023002"/>
    </source>
</evidence>
<evidence type="ECO:0000259" key="3">
    <source>
        <dbReference type="Pfam" id="PF02525"/>
    </source>
</evidence>
<evidence type="ECO:0000256" key="1">
    <source>
        <dbReference type="ARBA" id="ARBA00006252"/>
    </source>
</evidence>
<accession>A0A7W8B071</accession>
<dbReference type="RefSeq" id="WP_184925677.1">
    <property type="nucleotide sequence ID" value="NZ_BMSQ01000001.1"/>
</dbReference>
<keyword evidence="2" id="KW-0560">Oxidoreductase</keyword>
<reference evidence="4 5" key="1">
    <citation type="submission" date="2020-08" db="EMBL/GenBank/DDBJ databases">
        <title>Genomic Encyclopedia of Type Strains, Phase III (KMG-III): the genomes of soil and plant-associated and newly described type strains.</title>
        <authorList>
            <person name="Whitman W."/>
        </authorList>
    </citation>
    <scope>NUCLEOTIDE SEQUENCE [LARGE SCALE GENOMIC DNA]</scope>
    <source>
        <strain evidence="4 5">CECT 3146</strain>
    </source>
</reference>
<feature type="domain" description="Flavodoxin-like fold" evidence="3">
    <location>
        <begin position="3"/>
        <end position="174"/>
    </location>
</feature>
<evidence type="ECO:0000313" key="5">
    <source>
        <dbReference type="Proteomes" id="UP000549009"/>
    </source>
</evidence>
<name>A0A7W8B071_STRST</name>
<dbReference type="Pfam" id="PF02525">
    <property type="entry name" value="Flavodoxin_2"/>
    <property type="match status" value="1"/>
</dbReference>
<sequence length="226" mass="25092">MARVLVVTGHPRTDSLTAGLARHARDRLTAEGHAVDFLDLEAEGFDPRMTPDDEPDWADPQKAYSPEVRAHMRRVADADAIVVVFPVWWFGLPALLKGWIDRVWNHGFAYGRRRGGGPLARTRMLWLGLTAYDRAKFVDAGWQETVTRVLRKGISEYCGIAPERTSVRYVYDSLTAGAEAEAGAGAFEILDAALDELLPAQEPAPPTPRDGRHSRGRLDLHISVRV</sequence>
<gene>
    <name evidence="4" type="ORF">FHS40_006789</name>
</gene>
<comment type="caution">
    <text evidence="4">The sequence shown here is derived from an EMBL/GenBank/DDBJ whole genome shotgun (WGS) entry which is preliminary data.</text>
</comment>
<dbReference type="InterPro" id="IPR029039">
    <property type="entry name" value="Flavoprotein-like_sf"/>
</dbReference>
<comment type="similarity">
    <text evidence="1">Belongs to the NAD(P)H dehydrogenase (quinone) family.</text>
</comment>